<reference evidence="1 2" key="1">
    <citation type="submission" date="2017-04" db="EMBL/GenBank/DDBJ databases">
        <authorList>
            <person name="Afonso C.L."/>
            <person name="Miller P.J."/>
            <person name="Scott M.A."/>
            <person name="Spackman E."/>
            <person name="Goraichik I."/>
            <person name="Dimitrov K.M."/>
            <person name="Suarez D.L."/>
            <person name="Swayne D.E."/>
        </authorList>
    </citation>
    <scope>NUCLEOTIDE SEQUENCE [LARGE SCALE GENOMIC DNA]</scope>
    <source>
        <strain evidence="1 2">DSM 43828</strain>
    </source>
</reference>
<dbReference type="SUPFAM" id="SSF52540">
    <property type="entry name" value="P-loop containing nucleoside triphosphate hydrolases"/>
    <property type="match status" value="1"/>
</dbReference>
<dbReference type="EMBL" id="FWXV01000010">
    <property type="protein sequence ID" value="SMD24361.1"/>
    <property type="molecule type" value="Genomic_DNA"/>
</dbReference>
<organism evidence="1 2">
    <name type="scientific">Kibdelosporangium aridum</name>
    <dbReference type="NCBI Taxonomy" id="2030"/>
    <lineage>
        <taxon>Bacteria</taxon>
        <taxon>Bacillati</taxon>
        <taxon>Actinomycetota</taxon>
        <taxon>Actinomycetes</taxon>
        <taxon>Pseudonocardiales</taxon>
        <taxon>Pseudonocardiaceae</taxon>
        <taxon>Kibdelosporangium</taxon>
    </lineage>
</organism>
<sequence>MTWPAFAGPSTLAGVASTRQKHLNQALMRIPRRAESTDRDSLAATYVSAGSFSAMLHSTDHQILYGRRGTGKTHALLHLADLLTQTGDLAVYVDLRTIGSTGGMYGDPTVNLAQRGTHLLVDTLEAMHDELLSTAVEGDGREALLPALDALAEAATSVQVVGQVEHETKVGDAFSQHHGVDLATRGARISAGRQETANRESRLRRSGVEQHHVVFGPLNRALRDIVRALDGSRLWLMLDEWSSVPLDLQPLLADLVRRGILPVAGLTVKIAAIERRCQFRTGPSSGGDYMGIEVGADAAHAASLDDFLLFDHVRSRAQDFFGQLFHNHVSLRLTEMLGEPQSDVLDEMFKRGAFNELVRAAEGVPRDAINIAALAAQNARDEPIGIADIRRAARDWFLRDKQTAIMAHEPARQTLRLLVDEVVGRRGSRTFLISHMACPDTIDELYDARVLHVLRRGVVDRRHPGEMYDAFAVDFGCYVSLLLDGGLSGQPADKSGWLTSARGIPPAGFNFAKEAIDPAKLA</sequence>
<evidence type="ECO:0000313" key="2">
    <source>
        <dbReference type="Proteomes" id="UP000192674"/>
    </source>
</evidence>
<proteinExistence type="predicted"/>
<gene>
    <name evidence="1" type="ORF">SAMN05661093_08462</name>
</gene>
<evidence type="ECO:0000313" key="1">
    <source>
        <dbReference type="EMBL" id="SMD24361.1"/>
    </source>
</evidence>
<name>A0A1W2FQZ7_KIBAR</name>
<dbReference type="RefSeq" id="WP_235039153.1">
    <property type="nucleotide sequence ID" value="NZ_FWXV01000010.1"/>
</dbReference>
<dbReference type="InterPro" id="IPR027417">
    <property type="entry name" value="P-loop_NTPase"/>
</dbReference>
<protein>
    <submittedName>
        <fullName evidence="1">Uncharacterized protein</fullName>
    </submittedName>
</protein>
<accession>A0A1W2FQZ7</accession>
<keyword evidence="2" id="KW-1185">Reference proteome</keyword>
<dbReference type="AlphaFoldDB" id="A0A1W2FQZ7"/>
<dbReference type="Proteomes" id="UP000192674">
    <property type="component" value="Unassembled WGS sequence"/>
</dbReference>